<dbReference type="AlphaFoldDB" id="A0A327K0Z0"/>
<comment type="caution">
    <text evidence="1">The sequence shown here is derived from an EMBL/GenBank/DDBJ whole genome shotgun (WGS) entry which is preliminary data.</text>
</comment>
<evidence type="ECO:0000313" key="2">
    <source>
        <dbReference type="Proteomes" id="UP000248863"/>
    </source>
</evidence>
<sequence length="110" mass="11629">MVGDAFRARRDRAFRRVAADDRAACSPELMKMDSSYLSALADALPVEDEVTLGATDSAVTAASLRLVAAIADAGLLASLAMVNASVREHIAALWDLLAIQRDDEDVVAAL</sequence>
<reference evidence="1 2" key="1">
    <citation type="submission" date="2017-07" db="EMBL/GenBank/DDBJ databases">
        <title>Draft Genome Sequences of Select Purple Nonsulfur Bacteria.</title>
        <authorList>
            <person name="Lasarre B."/>
            <person name="Mckinlay J.B."/>
        </authorList>
    </citation>
    <scope>NUCLEOTIDE SEQUENCE [LARGE SCALE GENOMIC DNA]</scope>
    <source>
        <strain evidence="1 2">DSM 11907</strain>
    </source>
</reference>
<evidence type="ECO:0000313" key="1">
    <source>
        <dbReference type="EMBL" id="RAI32459.1"/>
    </source>
</evidence>
<name>A0A327K0Z0_9BRAD</name>
<accession>A0A327K0Z0</accession>
<gene>
    <name evidence="1" type="ORF">CH338_24125</name>
</gene>
<dbReference type="EMBL" id="NPEU01000423">
    <property type="protein sequence ID" value="RAI32459.1"/>
    <property type="molecule type" value="Genomic_DNA"/>
</dbReference>
<protein>
    <submittedName>
        <fullName evidence="1">Uncharacterized protein</fullName>
    </submittedName>
</protein>
<proteinExistence type="predicted"/>
<keyword evidence="2" id="KW-1185">Reference proteome</keyword>
<dbReference type="Proteomes" id="UP000248863">
    <property type="component" value="Unassembled WGS sequence"/>
</dbReference>
<organism evidence="1 2">
    <name type="scientific">Rhodoplanes elegans</name>
    <dbReference type="NCBI Taxonomy" id="29408"/>
    <lineage>
        <taxon>Bacteria</taxon>
        <taxon>Pseudomonadati</taxon>
        <taxon>Pseudomonadota</taxon>
        <taxon>Alphaproteobacteria</taxon>
        <taxon>Hyphomicrobiales</taxon>
        <taxon>Nitrobacteraceae</taxon>
        <taxon>Rhodoplanes</taxon>
    </lineage>
</organism>